<sequence>MSAARLVLAPGLVHVPGYLDRASQDALRDALDAAMEGAPPFQPRMPRTGKPFSVRMTNCGPLGWVSDAERGYRYQATHPETGLPWPAIPAILLEAWRDLADYPHPPEACLVNLYGAEAKMGLHQDRDEADFAAPVLSLSLGDTAVFRIGGTSRGGRTTSIRLASGDAFLFGGPARLVFHGIDRILPGSSTLLPGGGRINCTLRRVTPPRG</sequence>
<dbReference type="InterPro" id="IPR004574">
    <property type="entry name" value="Alkb"/>
</dbReference>
<feature type="binding site" evidence="5">
    <location>
        <position position="64"/>
    </location>
    <ligand>
        <name>substrate</name>
    </ligand>
</feature>
<feature type="binding site" evidence="5">
    <location>
        <begin position="72"/>
        <end position="74"/>
    </location>
    <ligand>
        <name>substrate</name>
    </ligand>
</feature>
<feature type="domain" description="Fe2OG dioxygenase" evidence="7">
    <location>
        <begin position="105"/>
        <end position="206"/>
    </location>
</feature>
<feature type="binding site" evidence="6">
    <location>
        <position position="125"/>
    </location>
    <ligand>
        <name>Fe cation</name>
        <dbReference type="ChEBI" id="CHEBI:24875"/>
        <note>catalytic</note>
    </ligand>
</feature>
<dbReference type="SUPFAM" id="SSF51197">
    <property type="entry name" value="Clavaminate synthase-like"/>
    <property type="match status" value="1"/>
</dbReference>
<dbReference type="Pfam" id="PF13532">
    <property type="entry name" value="2OG-FeII_Oxy_2"/>
    <property type="match status" value="1"/>
</dbReference>
<dbReference type="GO" id="GO:0035513">
    <property type="term" value="P:oxidative RNA demethylation"/>
    <property type="evidence" value="ECO:0007669"/>
    <property type="project" value="TreeGrafter"/>
</dbReference>
<keyword evidence="9" id="KW-1185">Reference proteome</keyword>
<dbReference type="GO" id="GO:0005737">
    <property type="term" value="C:cytoplasm"/>
    <property type="evidence" value="ECO:0007669"/>
    <property type="project" value="TreeGrafter"/>
</dbReference>
<keyword evidence="3" id="KW-0560">Oxidoreductase</keyword>
<protein>
    <submittedName>
        <fullName evidence="8">DNA-N1-methyladenine dioxygenase</fullName>
    </submittedName>
</protein>
<name>A0A4R7CAA6_9HYPH</name>
<dbReference type="RefSeq" id="WP_133769215.1">
    <property type="nucleotide sequence ID" value="NZ_SNZR01000011.1"/>
</dbReference>
<dbReference type="EMBL" id="SNZR01000011">
    <property type="protein sequence ID" value="TDR94305.1"/>
    <property type="molecule type" value="Genomic_DNA"/>
</dbReference>
<dbReference type="PANTHER" id="PTHR16557:SF2">
    <property type="entry name" value="NUCLEIC ACID DIOXYGENASE ALKBH1"/>
    <property type="match status" value="1"/>
</dbReference>
<feature type="binding site" evidence="5">
    <location>
        <begin position="197"/>
        <end position="203"/>
    </location>
    <ligand>
        <name>2-oxoglutarate</name>
        <dbReference type="ChEBI" id="CHEBI:16810"/>
    </ligand>
</feature>
<accession>A0A4R7CAA6</accession>
<keyword evidence="2 8" id="KW-0223">Dioxygenase</keyword>
<feature type="binding site" evidence="5">
    <location>
        <position position="127"/>
    </location>
    <ligand>
        <name>substrate</name>
    </ligand>
</feature>
<evidence type="ECO:0000256" key="1">
    <source>
        <dbReference type="ARBA" id="ARBA00022723"/>
    </source>
</evidence>
<dbReference type="GO" id="GO:0008198">
    <property type="term" value="F:ferrous iron binding"/>
    <property type="evidence" value="ECO:0007669"/>
    <property type="project" value="TreeGrafter"/>
</dbReference>
<dbReference type="InterPro" id="IPR027450">
    <property type="entry name" value="AlkB-like"/>
</dbReference>
<evidence type="ECO:0000256" key="2">
    <source>
        <dbReference type="ARBA" id="ARBA00022964"/>
    </source>
</evidence>
<feature type="binding site" evidence="5">
    <location>
        <begin position="112"/>
        <end position="114"/>
    </location>
    <ligand>
        <name>2-oxoglutarate</name>
        <dbReference type="ChEBI" id="CHEBI:16810"/>
    </ligand>
</feature>
<proteinExistence type="predicted"/>
<dbReference type="PANTHER" id="PTHR16557">
    <property type="entry name" value="ALKYLATED DNA REPAIR PROTEIN ALKB-RELATED"/>
    <property type="match status" value="1"/>
</dbReference>
<dbReference type="InterPro" id="IPR005123">
    <property type="entry name" value="Oxoglu/Fe-dep_dioxygenase_dom"/>
</dbReference>
<dbReference type="Gene3D" id="2.60.120.590">
    <property type="entry name" value="Alpha-ketoglutarate-dependent dioxygenase AlkB-like"/>
    <property type="match status" value="1"/>
</dbReference>
<dbReference type="GO" id="GO:0035516">
    <property type="term" value="F:broad specificity oxidative DNA demethylase activity"/>
    <property type="evidence" value="ECO:0007669"/>
    <property type="project" value="TreeGrafter"/>
</dbReference>
<dbReference type="InterPro" id="IPR037151">
    <property type="entry name" value="AlkB-like_sf"/>
</dbReference>
<comment type="cofactor">
    <cofactor evidence="6">
        <name>Fe(2+)</name>
        <dbReference type="ChEBI" id="CHEBI:29033"/>
    </cofactor>
    <text evidence="6">Binds 1 Fe(2+) ion per subunit.</text>
</comment>
<dbReference type="PROSITE" id="PS51471">
    <property type="entry name" value="FE2OG_OXY"/>
    <property type="match status" value="1"/>
</dbReference>
<organism evidence="8 9">
    <name type="scientific">Enterovirga rhinocerotis</name>
    <dbReference type="NCBI Taxonomy" id="1339210"/>
    <lineage>
        <taxon>Bacteria</taxon>
        <taxon>Pseudomonadati</taxon>
        <taxon>Pseudomonadota</taxon>
        <taxon>Alphaproteobacteria</taxon>
        <taxon>Hyphomicrobiales</taxon>
        <taxon>Methylobacteriaceae</taxon>
        <taxon>Enterovirga</taxon>
    </lineage>
</organism>
<evidence type="ECO:0000313" key="8">
    <source>
        <dbReference type="EMBL" id="TDR94305.1"/>
    </source>
</evidence>
<dbReference type="GO" id="GO:0035515">
    <property type="term" value="F:oxidative RNA demethylase activity"/>
    <property type="evidence" value="ECO:0007669"/>
    <property type="project" value="TreeGrafter"/>
</dbReference>
<feature type="binding site" evidence="6">
    <location>
        <position position="123"/>
    </location>
    <ligand>
        <name>Fe cation</name>
        <dbReference type="ChEBI" id="CHEBI:24875"/>
        <note>catalytic</note>
    </ligand>
</feature>
<dbReference type="OrthoDB" id="9796932at2"/>
<evidence type="ECO:0000256" key="6">
    <source>
        <dbReference type="PIRSR" id="PIRSR604574-2"/>
    </source>
</evidence>
<feature type="binding site" evidence="6">
    <location>
        <position position="179"/>
    </location>
    <ligand>
        <name>Fe cation</name>
        <dbReference type="ChEBI" id="CHEBI:24875"/>
        <note>catalytic</note>
    </ligand>
</feature>
<evidence type="ECO:0000256" key="5">
    <source>
        <dbReference type="PIRSR" id="PIRSR604574-1"/>
    </source>
</evidence>
<dbReference type="Proteomes" id="UP000295122">
    <property type="component" value="Unassembled WGS sequence"/>
</dbReference>
<comment type="caution">
    <text evidence="8">The sequence shown here is derived from an EMBL/GenBank/DDBJ whole genome shotgun (WGS) entry which is preliminary data.</text>
</comment>
<dbReference type="AlphaFoldDB" id="A0A4R7CAA6"/>
<keyword evidence="1 6" id="KW-0479">Metal-binding</keyword>
<evidence type="ECO:0000256" key="4">
    <source>
        <dbReference type="ARBA" id="ARBA00023004"/>
    </source>
</evidence>
<reference evidence="8 9" key="1">
    <citation type="submission" date="2019-03" db="EMBL/GenBank/DDBJ databases">
        <title>Genomic Encyclopedia of Type Strains, Phase IV (KMG-IV): sequencing the most valuable type-strain genomes for metagenomic binning, comparative biology and taxonomic classification.</title>
        <authorList>
            <person name="Goeker M."/>
        </authorList>
    </citation>
    <scope>NUCLEOTIDE SEQUENCE [LARGE SCALE GENOMIC DNA]</scope>
    <source>
        <strain evidence="8 9">DSM 25903</strain>
    </source>
</reference>
<evidence type="ECO:0000259" key="7">
    <source>
        <dbReference type="PROSITE" id="PS51471"/>
    </source>
</evidence>
<evidence type="ECO:0000313" key="9">
    <source>
        <dbReference type="Proteomes" id="UP000295122"/>
    </source>
</evidence>
<keyword evidence="4 6" id="KW-0408">Iron</keyword>
<evidence type="ECO:0000256" key="3">
    <source>
        <dbReference type="ARBA" id="ARBA00023002"/>
    </source>
</evidence>
<feature type="binding site" evidence="5">
    <location>
        <position position="153"/>
    </location>
    <ligand>
        <name>substrate</name>
    </ligand>
</feature>
<gene>
    <name evidence="8" type="ORF">EV668_1589</name>
</gene>